<evidence type="ECO:0000256" key="8">
    <source>
        <dbReference type="SAM" id="Phobius"/>
    </source>
</evidence>
<dbReference type="RefSeq" id="WP_045088194.1">
    <property type="nucleotide sequence ID" value="NZ_LN824141.1"/>
</dbReference>
<reference evidence="11" key="1">
    <citation type="submission" date="2014-11" db="EMBL/GenBank/DDBJ databases">
        <authorList>
            <person name="Wibberg D."/>
        </authorList>
    </citation>
    <scope>NUCLEOTIDE SEQUENCE [LARGE SCALE GENOMIC DNA]</scope>
    <source>
        <strain evidence="11">L3</strain>
    </source>
</reference>
<dbReference type="GO" id="GO:0015105">
    <property type="term" value="F:arsenite transmembrane transporter activity"/>
    <property type="evidence" value="ECO:0007669"/>
    <property type="project" value="InterPro"/>
</dbReference>
<keyword evidence="6 8" id="KW-1133">Transmembrane helix</keyword>
<feature type="transmembrane region" description="Helical" evidence="8">
    <location>
        <begin position="404"/>
        <end position="425"/>
    </location>
</feature>
<feature type="transmembrane region" description="Helical" evidence="8">
    <location>
        <begin position="28"/>
        <end position="48"/>
    </location>
</feature>
<evidence type="ECO:0000256" key="4">
    <source>
        <dbReference type="ARBA" id="ARBA00022475"/>
    </source>
</evidence>
<feature type="transmembrane region" description="Helical" evidence="8">
    <location>
        <begin position="362"/>
        <end position="392"/>
    </location>
</feature>
<comment type="similarity">
    <text evidence="2">Belongs to the CitM (TC 2.A.11) transporter family.</text>
</comment>
<dbReference type="Pfam" id="PF03600">
    <property type="entry name" value="CitMHS"/>
    <property type="match status" value="1"/>
</dbReference>
<dbReference type="HOGENOM" id="CLU_011920_4_0_0"/>
<dbReference type="InterPro" id="IPR000802">
    <property type="entry name" value="Arsenical_pump_ArsB"/>
</dbReference>
<feature type="domain" description="Citrate transporter-like" evidence="9">
    <location>
        <begin position="17"/>
        <end position="369"/>
    </location>
</feature>
<dbReference type="AlphaFoldDB" id="A0A0C7NZV3"/>
<feature type="transmembrane region" description="Helical" evidence="8">
    <location>
        <begin position="177"/>
        <end position="197"/>
    </location>
</feature>
<dbReference type="PANTHER" id="PTHR43568">
    <property type="entry name" value="P PROTEIN"/>
    <property type="match status" value="1"/>
</dbReference>
<comment type="subcellular location">
    <subcellularLocation>
        <location evidence="1">Cell membrane</location>
        <topology evidence="1">Multi-pass membrane protein</topology>
    </subcellularLocation>
</comment>
<accession>A0A0C7NZV3</accession>
<feature type="transmembrane region" description="Helical" evidence="8">
    <location>
        <begin position="224"/>
        <end position="240"/>
    </location>
</feature>
<protein>
    <submittedName>
        <fullName evidence="10">Na+/H+ antiporter</fullName>
    </submittedName>
</protein>
<organism evidence="10 11">
    <name type="scientific">Defluviitoga tunisiensis</name>
    <dbReference type="NCBI Taxonomy" id="1006576"/>
    <lineage>
        <taxon>Bacteria</taxon>
        <taxon>Thermotogati</taxon>
        <taxon>Thermotogota</taxon>
        <taxon>Thermotogae</taxon>
        <taxon>Petrotogales</taxon>
        <taxon>Petrotogaceae</taxon>
        <taxon>Defluviitoga</taxon>
    </lineage>
</organism>
<keyword evidence="3" id="KW-0813">Transport</keyword>
<evidence type="ECO:0000256" key="3">
    <source>
        <dbReference type="ARBA" id="ARBA00022448"/>
    </source>
</evidence>
<dbReference type="PRINTS" id="PR00758">
    <property type="entry name" value="ARSENICPUMP"/>
</dbReference>
<evidence type="ECO:0000256" key="1">
    <source>
        <dbReference type="ARBA" id="ARBA00004651"/>
    </source>
</evidence>
<feature type="transmembrane region" description="Helical" evidence="8">
    <location>
        <begin position="331"/>
        <end position="350"/>
    </location>
</feature>
<dbReference type="EMBL" id="LN824141">
    <property type="protein sequence ID" value="CEP78818.1"/>
    <property type="molecule type" value="Genomic_DNA"/>
</dbReference>
<dbReference type="GO" id="GO:0005886">
    <property type="term" value="C:plasma membrane"/>
    <property type="evidence" value="ECO:0007669"/>
    <property type="project" value="UniProtKB-SubCell"/>
</dbReference>
<evidence type="ECO:0000256" key="5">
    <source>
        <dbReference type="ARBA" id="ARBA00022692"/>
    </source>
</evidence>
<feature type="transmembrane region" description="Helical" evidence="8">
    <location>
        <begin position="84"/>
        <end position="107"/>
    </location>
</feature>
<keyword evidence="7 8" id="KW-0472">Membrane</keyword>
<evidence type="ECO:0000313" key="10">
    <source>
        <dbReference type="EMBL" id="CEP78818.1"/>
    </source>
</evidence>
<dbReference type="OrthoDB" id="9765532at2"/>
<evidence type="ECO:0000256" key="2">
    <source>
        <dbReference type="ARBA" id="ARBA00009843"/>
    </source>
</evidence>
<dbReference type="KEGG" id="dtn:DTL3_1527"/>
<feature type="transmembrane region" description="Helical" evidence="8">
    <location>
        <begin position="54"/>
        <end position="72"/>
    </location>
</feature>
<keyword evidence="11" id="KW-1185">Reference proteome</keyword>
<gene>
    <name evidence="10" type="primary">arsB</name>
    <name evidence="10" type="ORF">DTL3_1527</name>
</gene>
<evidence type="ECO:0000256" key="6">
    <source>
        <dbReference type="ARBA" id="ARBA00022989"/>
    </source>
</evidence>
<proteinExistence type="inferred from homology"/>
<keyword evidence="5 8" id="KW-0812">Transmembrane</keyword>
<feature type="transmembrane region" description="Helical" evidence="8">
    <location>
        <begin position="275"/>
        <end position="294"/>
    </location>
</feature>
<keyword evidence="4" id="KW-1003">Cell membrane</keyword>
<dbReference type="InterPro" id="IPR004680">
    <property type="entry name" value="Cit_transptr-like_dom"/>
</dbReference>
<feature type="transmembrane region" description="Helical" evidence="8">
    <location>
        <begin position="6"/>
        <end position="21"/>
    </location>
</feature>
<dbReference type="PANTHER" id="PTHR43568:SF1">
    <property type="entry name" value="P PROTEIN"/>
    <property type="match status" value="1"/>
</dbReference>
<evidence type="ECO:0000313" key="11">
    <source>
        <dbReference type="Proteomes" id="UP000032809"/>
    </source>
</evidence>
<name>A0A0C7NZV3_DEFTU</name>
<evidence type="ECO:0000256" key="7">
    <source>
        <dbReference type="ARBA" id="ARBA00023136"/>
    </source>
</evidence>
<dbReference type="Proteomes" id="UP000032809">
    <property type="component" value="Chromosome I"/>
</dbReference>
<sequence>MGLSAIISLIVFVIVVIGILSQKIDKTLISMLGAVFLLIIGTFSHPMLAIRNYVDFNTLLFLVGIMLFVDVLKKTGLFESFAALILKLFGSNIYALFWGLTIFVAIIAGYIEVIATILIFIPITLSITEFLNVNHMPFTLGVIFASQIGGMATMMGQPPNIMISSATMFSFSEFSGVMYPIAIISLVISNLLILLFFKSDFSIKLDRSKLKNFSNDSSKDKKKLSVAIILFIIVVIAFIFHHELNIESSTVALAAGFVSLLLISPKEVEEILSKIEWDIILFIFALFVIVGALIETGAISYMAQLLFNVSGESLILLSITVLLISAFTSAFMNNIAITAAFIPLVSYLPTLNPLVFSNLNPVWYALSLGTCLGGIATPIASLPNMIALNLMFKSTGKKISFTELFKYGFLILIVNIIVSIVYLRVVVF</sequence>
<dbReference type="InterPro" id="IPR051475">
    <property type="entry name" value="Diverse_Ion_Transporter"/>
</dbReference>
<feature type="transmembrane region" description="Helical" evidence="8">
    <location>
        <begin position="113"/>
        <end position="131"/>
    </location>
</feature>
<feature type="transmembrane region" description="Helical" evidence="8">
    <location>
        <begin position="138"/>
        <end position="157"/>
    </location>
</feature>
<evidence type="ECO:0000259" key="9">
    <source>
        <dbReference type="Pfam" id="PF03600"/>
    </source>
</evidence>